<comment type="function">
    <text evidence="14 16">Catalyzes the conversion of dethiobiotin (DTB) to biotin by the insertion of a sulfur atom into dethiobiotin via a radical-based mechanism.</text>
</comment>
<dbReference type="InterPro" id="IPR002684">
    <property type="entry name" value="Biotin_synth/BioAB"/>
</dbReference>
<dbReference type="FunFam" id="3.20.20.70:FF:000026">
    <property type="entry name" value="Biotin synthase"/>
    <property type="match status" value="1"/>
</dbReference>
<dbReference type="STRING" id="870242.cpu_12790"/>
<evidence type="ECO:0000256" key="5">
    <source>
        <dbReference type="ARBA" id="ARBA00022485"/>
    </source>
</evidence>
<protein>
    <recommendedName>
        <fullName evidence="15 16">Biotin synthase</fullName>
        <ecNumber evidence="4 16">2.8.1.6</ecNumber>
    </recommendedName>
</protein>
<dbReference type="NCBIfam" id="TIGR00433">
    <property type="entry name" value="bioB"/>
    <property type="match status" value="1"/>
</dbReference>
<name>A0A1L8CV90_9THEO</name>
<dbReference type="PANTHER" id="PTHR22976:SF2">
    <property type="entry name" value="BIOTIN SYNTHASE, MITOCHONDRIAL"/>
    <property type="match status" value="1"/>
</dbReference>
<dbReference type="GO" id="GO:0009102">
    <property type="term" value="P:biotin biosynthetic process"/>
    <property type="evidence" value="ECO:0007669"/>
    <property type="project" value="UniProtKB-UniRule"/>
</dbReference>
<evidence type="ECO:0000256" key="10">
    <source>
        <dbReference type="ARBA" id="ARBA00022756"/>
    </source>
</evidence>
<dbReference type="SFLD" id="SFLDG01278">
    <property type="entry name" value="biotin_synthase_like"/>
    <property type="match status" value="1"/>
</dbReference>
<dbReference type="InterPro" id="IPR013785">
    <property type="entry name" value="Aldolase_TIM"/>
</dbReference>
<evidence type="ECO:0000256" key="14">
    <source>
        <dbReference type="ARBA" id="ARBA00057568"/>
    </source>
</evidence>
<evidence type="ECO:0000256" key="4">
    <source>
        <dbReference type="ARBA" id="ARBA00012236"/>
    </source>
</evidence>
<keyword evidence="10 16" id="KW-0093">Biotin biosynthesis</keyword>
<dbReference type="InterPro" id="IPR024177">
    <property type="entry name" value="Biotin_synthase"/>
</dbReference>
<accession>A0A1L8CV90</accession>
<comment type="caution">
    <text evidence="19">The sequence shown here is derived from an EMBL/GenBank/DDBJ whole genome shotgun (WGS) entry which is preliminary data.</text>
</comment>
<dbReference type="PIRSF" id="PIRSF001619">
    <property type="entry name" value="Biotin_synth"/>
    <property type="match status" value="1"/>
</dbReference>
<keyword evidence="8 16" id="KW-0001">2Fe-2S</keyword>
<evidence type="ECO:0000313" key="19">
    <source>
        <dbReference type="EMBL" id="GAV22769.1"/>
    </source>
</evidence>
<dbReference type="SMART" id="SM00729">
    <property type="entry name" value="Elp3"/>
    <property type="match status" value="1"/>
</dbReference>
<dbReference type="Gene3D" id="3.20.20.70">
    <property type="entry name" value="Aldolase class I"/>
    <property type="match status" value="1"/>
</dbReference>
<feature type="binding site" evidence="16 17">
    <location>
        <position position="70"/>
    </location>
    <ligand>
        <name>[4Fe-4S] cluster</name>
        <dbReference type="ChEBI" id="CHEBI:49883"/>
        <note>4Fe-4S-S-AdoMet</note>
    </ligand>
</feature>
<keyword evidence="9 16" id="KW-0479">Metal-binding</keyword>
<comment type="similarity">
    <text evidence="2 16">Belongs to the radical SAM superfamily. Biotin synthase family.</text>
</comment>
<evidence type="ECO:0000256" key="2">
    <source>
        <dbReference type="ARBA" id="ARBA00010765"/>
    </source>
</evidence>
<evidence type="ECO:0000256" key="9">
    <source>
        <dbReference type="ARBA" id="ARBA00022723"/>
    </source>
</evidence>
<evidence type="ECO:0000256" key="7">
    <source>
        <dbReference type="ARBA" id="ARBA00022691"/>
    </source>
</evidence>
<organism evidence="19 20">
    <name type="scientific">Carboxydothermus pertinax</name>
    <dbReference type="NCBI Taxonomy" id="870242"/>
    <lineage>
        <taxon>Bacteria</taxon>
        <taxon>Bacillati</taxon>
        <taxon>Bacillota</taxon>
        <taxon>Clostridia</taxon>
        <taxon>Thermoanaerobacterales</taxon>
        <taxon>Thermoanaerobacteraceae</taxon>
        <taxon>Carboxydothermus</taxon>
    </lineage>
</organism>
<evidence type="ECO:0000256" key="16">
    <source>
        <dbReference type="HAMAP-Rule" id="MF_01694"/>
    </source>
</evidence>
<evidence type="ECO:0000256" key="1">
    <source>
        <dbReference type="ARBA" id="ARBA00004942"/>
    </source>
</evidence>
<dbReference type="GO" id="GO:0005506">
    <property type="term" value="F:iron ion binding"/>
    <property type="evidence" value="ECO:0007669"/>
    <property type="project" value="UniProtKB-UniRule"/>
</dbReference>
<gene>
    <name evidence="16" type="primary">bioB</name>
    <name evidence="19" type="ORF">cpu_12790</name>
</gene>
<feature type="binding site" evidence="16 17">
    <location>
        <position position="66"/>
    </location>
    <ligand>
        <name>[4Fe-4S] cluster</name>
        <dbReference type="ChEBI" id="CHEBI:49883"/>
        <note>4Fe-4S-S-AdoMet</note>
    </ligand>
</feature>
<keyword evidence="11 16" id="KW-0408">Iron</keyword>
<comment type="catalytic activity">
    <reaction evidence="13 16">
        <text>(4R,5S)-dethiobiotin + (sulfur carrier)-SH + 2 reduced [2Fe-2S]-[ferredoxin] + 2 S-adenosyl-L-methionine = (sulfur carrier)-H + biotin + 2 5'-deoxyadenosine + 2 L-methionine + 2 oxidized [2Fe-2S]-[ferredoxin]</text>
        <dbReference type="Rhea" id="RHEA:22060"/>
        <dbReference type="Rhea" id="RHEA-COMP:10000"/>
        <dbReference type="Rhea" id="RHEA-COMP:10001"/>
        <dbReference type="Rhea" id="RHEA-COMP:14737"/>
        <dbReference type="Rhea" id="RHEA-COMP:14739"/>
        <dbReference type="ChEBI" id="CHEBI:17319"/>
        <dbReference type="ChEBI" id="CHEBI:29917"/>
        <dbReference type="ChEBI" id="CHEBI:33737"/>
        <dbReference type="ChEBI" id="CHEBI:33738"/>
        <dbReference type="ChEBI" id="CHEBI:57586"/>
        <dbReference type="ChEBI" id="CHEBI:57844"/>
        <dbReference type="ChEBI" id="CHEBI:59789"/>
        <dbReference type="ChEBI" id="CHEBI:64428"/>
        <dbReference type="ChEBI" id="CHEBI:149473"/>
        <dbReference type="EC" id="2.8.1.6"/>
    </reaction>
</comment>
<dbReference type="OrthoDB" id="9786826at2"/>
<dbReference type="HAMAP" id="MF_01694">
    <property type="entry name" value="BioB"/>
    <property type="match status" value="1"/>
</dbReference>
<comment type="subunit">
    <text evidence="3 16">Homodimer.</text>
</comment>
<dbReference type="PROSITE" id="PS51918">
    <property type="entry name" value="RADICAL_SAM"/>
    <property type="match status" value="1"/>
</dbReference>
<evidence type="ECO:0000259" key="18">
    <source>
        <dbReference type="PROSITE" id="PS51918"/>
    </source>
</evidence>
<dbReference type="InterPro" id="IPR007197">
    <property type="entry name" value="rSAM"/>
</dbReference>
<dbReference type="SFLD" id="SFLDG01060">
    <property type="entry name" value="BATS_domain_containing"/>
    <property type="match status" value="1"/>
</dbReference>
<evidence type="ECO:0000256" key="11">
    <source>
        <dbReference type="ARBA" id="ARBA00023004"/>
    </source>
</evidence>
<evidence type="ECO:0000256" key="8">
    <source>
        <dbReference type="ARBA" id="ARBA00022714"/>
    </source>
</evidence>
<dbReference type="GO" id="GO:0051537">
    <property type="term" value="F:2 iron, 2 sulfur cluster binding"/>
    <property type="evidence" value="ECO:0007669"/>
    <property type="project" value="UniProtKB-KW"/>
</dbReference>
<evidence type="ECO:0000256" key="3">
    <source>
        <dbReference type="ARBA" id="ARBA00011738"/>
    </source>
</evidence>
<dbReference type="InterPro" id="IPR010722">
    <property type="entry name" value="BATS_dom"/>
</dbReference>
<evidence type="ECO:0000256" key="13">
    <source>
        <dbReference type="ARBA" id="ARBA00051157"/>
    </source>
</evidence>
<comment type="cofactor">
    <cofactor evidence="16">
        <name>[2Fe-2S] cluster</name>
        <dbReference type="ChEBI" id="CHEBI:190135"/>
    </cofactor>
    <text evidence="16">Binds 1 [2Fe-2S] cluster. The cluster is coordinated with 3 cysteines and 1 arginine.</text>
</comment>
<dbReference type="SFLD" id="SFLDS00029">
    <property type="entry name" value="Radical_SAM"/>
    <property type="match status" value="1"/>
</dbReference>
<keyword evidence="5 16" id="KW-0004">4Fe-4S</keyword>
<dbReference type="InterPro" id="IPR006638">
    <property type="entry name" value="Elp3/MiaA/NifB-like_rSAM"/>
</dbReference>
<feature type="binding site" evidence="16 17">
    <location>
        <position position="274"/>
    </location>
    <ligand>
        <name>[2Fe-2S] cluster</name>
        <dbReference type="ChEBI" id="CHEBI:190135"/>
    </ligand>
</feature>
<dbReference type="CDD" id="cd01335">
    <property type="entry name" value="Radical_SAM"/>
    <property type="match status" value="1"/>
</dbReference>
<dbReference type="GO" id="GO:0051539">
    <property type="term" value="F:4 iron, 4 sulfur cluster binding"/>
    <property type="evidence" value="ECO:0007669"/>
    <property type="project" value="UniProtKB-KW"/>
</dbReference>
<keyword evidence="12 16" id="KW-0411">Iron-sulfur</keyword>
<evidence type="ECO:0000256" key="6">
    <source>
        <dbReference type="ARBA" id="ARBA00022679"/>
    </source>
</evidence>
<dbReference type="Pfam" id="PF04055">
    <property type="entry name" value="Radical_SAM"/>
    <property type="match status" value="1"/>
</dbReference>
<keyword evidence="7 16" id="KW-0949">S-adenosyl-L-methionine</keyword>
<reference evidence="20" key="1">
    <citation type="submission" date="2016-12" db="EMBL/GenBank/DDBJ databases">
        <title>Draft Genome Sequences od Carboxydothermus pertinax and islandicus, Hydrogenogenic Carboxydotrophic Bacteria.</title>
        <authorList>
            <person name="Fukuyama Y."/>
            <person name="Ohmae K."/>
            <person name="Yoneda Y."/>
            <person name="Yoshida T."/>
            <person name="Sako Y."/>
        </authorList>
    </citation>
    <scope>NUCLEOTIDE SEQUENCE [LARGE SCALE GENOMIC DNA]</scope>
    <source>
        <strain evidence="20">Ug1</strain>
    </source>
</reference>
<dbReference type="EMBL" id="BDJK01000019">
    <property type="protein sequence ID" value="GAV22769.1"/>
    <property type="molecule type" value="Genomic_DNA"/>
</dbReference>
<sequence length="325" mass="36306">MFNRIFELTQKVLAGGQINQFEAIELAQAEGADIQVLAAMAAKIREKFVGDKVDLCSIISVKTGRCSEDCAFCAQSAHHHTEITPTEMLDEEKILAKARAMEAAGAHRFDLVTAGLGMTEEDEDFKKILAIYQRLRQEVKLKLCACLGTLTEKAARMLHEVGVTRYNHNLETARSFFNNIVTTHTYDERIETIKRVKKAGMEVCCGGIIGMGETMEQRIEFAFTLKELDVDAVPINVLNPIKGTKLENRPLLSPLEVVKTFAIFRFILPDKNIRYAGGREVNLRDMQALGLMAGLNGMLIGHYLTTKGREVETDLQMIRDLGLKI</sequence>
<dbReference type="PANTHER" id="PTHR22976">
    <property type="entry name" value="BIOTIN SYNTHASE"/>
    <property type="match status" value="1"/>
</dbReference>
<keyword evidence="20" id="KW-1185">Reference proteome</keyword>
<comment type="cofactor">
    <cofactor evidence="16 17">
        <name>[4Fe-4S] cluster</name>
        <dbReference type="ChEBI" id="CHEBI:49883"/>
    </cofactor>
    <text evidence="16 17">Binds 1 [4Fe-4S] cluster. The cluster is coordinated with 3 cysteines and an exchangeable S-adenosyl-L-methionine.</text>
</comment>
<feature type="domain" description="Radical SAM core" evidence="18">
    <location>
        <begin position="48"/>
        <end position="279"/>
    </location>
</feature>
<dbReference type="AlphaFoldDB" id="A0A1L8CV90"/>
<evidence type="ECO:0000256" key="15">
    <source>
        <dbReference type="ARBA" id="ARBA00070199"/>
    </source>
</evidence>
<dbReference type="SMART" id="SM00876">
    <property type="entry name" value="BATS"/>
    <property type="match status" value="1"/>
</dbReference>
<evidence type="ECO:0000313" key="20">
    <source>
        <dbReference type="Proteomes" id="UP000187485"/>
    </source>
</evidence>
<dbReference type="UniPathway" id="UPA00078">
    <property type="reaction ID" value="UER00162"/>
</dbReference>
<dbReference type="GO" id="GO:0004076">
    <property type="term" value="F:biotin synthase activity"/>
    <property type="evidence" value="ECO:0007669"/>
    <property type="project" value="UniProtKB-UniRule"/>
</dbReference>
<dbReference type="Pfam" id="PF06968">
    <property type="entry name" value="BATS"/>
    <property type="match status" value="1"/>
</dbReference>
<keyword evidence="6 16" id="KW-0808">Transferase</keyword>
<feature type="binding site" evidence="16 17">
    <location>
        <position position="73"/>
    </location>
    <ligand>
        <name>[4Fe-4S] cluster</name>
        <dbReference type="ChEBI" id="CHEBI:49883"/>
        <note>4Fe-4S-S-AdoMet</note>
    </ligand>
</feature>
<feature type="binding site" evidence="16 17">
    <location>
        <position position="144"/>
    </location>
    <ligand>
        <name>[2Fe-2S] cluster</name>
        <dbReference type="ChEBI" id="CHEBI:190135"/>
    </ligand>
</feature>
<dbReference type="Proteomes" id="UP000187485">
    <property type="component" value="Unassembled WGS sequence"/>
</dbReference>
<dbReference type="SUPFAM" id="SSF102114">
    <property type="entry name" value="Radical SAM enzymes"/>
    <property type="match status" value="1"/>
</dbReference>
<dbReference type="InterPro" id="IPR058240">
    <property type="entry name" value="rSAM_sf"/>
</dbReference>
<proteinExistence type="inferred from homology"/>
<comment type="caution">
    <text evidence="16">Lacks conserved residue(s) required for the propagation of feature annotation.</text>
</comment>
<comment type="pathway">
    <text evidence="1 16">Cofactor biosynthesis; biotin biosynthesis; biotin from 7,8-diaminononanoate: step 2/2.</text>
</comment>
<evidence type="ECO:0000256" key="17">
    <source>
        <dbReference type="PIRSR" id="PIRSR001619-1"/>
    </source>
</evidence>
<dbReference type="RefSeq" id="WP_075859233.1">
    <property type="nucleotide sequence ID" value="NZ_BDJK01000019.1"/>
</dbReference>
<comment type="cofactor">
    <cofactor evidence="17">
        <name>[2Fe-2S] cluster</name>
        <dbReference type="ChEBI" id="CHEBI:190135"/>
    </cofactor>
    <text evidence="17">Binds 1 [2Fe-2S] cluster. The cluster is coordinated with 3 cysteines and 1 arginine.</text>
</comment>
<dbReference type="EC" id="2.8.1.6" evidence="4 16"/>
<feature type="binding site" evidence="16 17">
    <location>
        <position position="204"/>
    </location>
    <ligand>
        <name>[2Fe-2S] cluster</name>
        <dbReference type="ChEBI" id="CHEBI:190135"/>
    </ligand>
</feature>
<evidence type="ECO:0000256" key="12">
    <source>
        <dbReference type="ARBA" id="ARBA00023014"/>
    </source>
</evidence>